<comment type="caution">
    <text evidence="2">The sequence shown here is derived from an EMBL/GenBank/DDBJ whole genome shotgun (WGS) entry which is preliminary data.</text>
</comment>
<feature type="transmembrane region" description="Helical" evidence="1">
    <location>
        <begin position="47"/>
        <end position="64"/>
    </location>
</feature>
<keyword evidence="1" id="KW-0812">Transmembrane</keyword>
<proteinExistence type="predicted"/>
<gene>
    <name evidence="2" type="ORF">OEZ60_08510</name>
</gene>
<accession>A0ABT2X273</accession>
<dbReference type="EMBL" id="JAOVQO010000007">
    <property type="protein sequence ID" value="MCU9848046.1"/>
    <property type="molecule type" value="Genomic_DNA"/>
</dbReference>
<dbReference type="RefSeq" id="WP_263335085.1">
    <property type="nucleotide sequence ID" value="NZ_JAOVQO010000007.1"/>
</dbReference>
<keyword evidence="3" id="KW-1185">Reference proteome</keyword>
<evidence type="ECO:0000256" key="1">
    <source>
        <dbReference type="SAM" id="Phobius"/>
    </source>
</evidence>
<organism evidence="2 3">
    <name type="scientific">Albidovulum salinarum</name>
    <dbReference type="NCBI Taxonomy" id="2984153"/>
    <lineage>
        <taxon>Bacteria</taxon>
        <taxon>Pseudomonadati</taxon>
        <taxon>Pseudomonadota</taxon>
        <taxon>Alphaproteobacteria</taxon>
        <taxon>Rhodobacterales</taxon>
        <taxon>Paracoccaceae</taxon>
        <taxon>Albidovulum</taxon>
    </lineage>
</organism>
<feature type="transmembrane region" description="Helical" evidence="1">
    <location>
        <begin position="76"/>
        <end position="96"/>
    </location>
</feature>
<keyword evidence="1" id="KW-1133">Transmembrane helix</keyword>
<feature type="transmembrane region" description="Helical" evidence="1">
    <location>
        <begin position="108"/>
        <end position="129"/>
    </location>
</feature>
<name>A0ABT2X273_9RHOB</name>
<evidence type="ECO:0000313" key="3">
    <source>
        <dbReference type="Proteomes" id="UP001209535"/>
    </source>
</evidence>
<dbReference type="Pfam" id="PF08570">
    <property type="entry name" value="DUF1761"/>
    <property type="match status" value="1"/>
</dbReference>
<sequence length="130" mass="13836">MAFFSVIVAAAAAYAFGAFWYMKWSSQWVAATGISVDADGRPRNKSVVPYIIAGIAMLAVAGMMRHMFGMAGIDTLIKGLVSGFGLGTFVALPWIVVNYAYADRPRQLIYIDGGYAVIGSTIIGAVLGLF</sequence>
<dbReference type="InterPro" id="IPR013879">
    <property type="entry name" value="DUF1761"/>
</dbReference>
<reference evidence="2 3" key="1">
    <citation type="submission" date="2022-10" db="EMBL/GenBank/DDBJ databases">
        <title>Defluviimonas sp. nov., isolated from ocean surface sediments.</title>
        <authorList>
            <person name="He W."/>
            <person name="Wang L."/>
            <person name="Zhang D.-F."/>
        </authorList>
    </citation>
    <scope>NUCLEOTIDE SEQUENCE [LARGE SCALE GENOMIC DNA]</scope>
    <source>
        <strain evidence="2 3">WL0024</strain>
    </source>
</reference>
<protein>
    <submittedName>
        <fullName evidence="2">DUF1761 domain-containing protein</fullName>
    </submittedName>
</protein>
<dbReference type="Proteomes" id="UP001209535">
    <property type="component" value="Unassembled WGS sequence"/>
</dbReference>
<evidence type="ECO:0000313" key="2">
    <source>
        <dbReference type="EMBL" id="MCU9848046.1"/>
    </source>
</evidence>
<keyword evidence="1" id="KW-0472">Membrane</keyword>